<keyword evidence="3" id="KW-1185">Reference proteome</keyword>
<evidence type="ECO:0000313" key="3">
    <source>
        <dbReference type="Proteomes" id="UP000192223"/>
    </source>
</evidence>
<organism evidence="3 4">
    <name type="scientific">Agrilus planipennis</name>
    <name type="common">Emerald ash borer</name>
    <name type="synonym">Agrilus marcopoli</name>
    <dbReference type="NCBI Taxonomy" id="224129"/>
    <lineage>
        <taxon>Eukaryota</taxon>
        <taxon>Metazoa</taxon>
        <taxon>Ecdysozoa</taxon>
        <taxon>Arthropoda</taxon>
        <taxon>Hexapoda</taxon>
        <taxon>Insecta</taxon>
        <taxon>Pterygota</taxon>
        <taxon>Neoptera</taxon>
        <taxon>Endopterygota</taxon>
        <taxon>Coleoptera</taxon>
        <taxon>Polyphaga</taxon>
        <taxon>Elateriformia</taxon>
        <taxon>Buprestoidea</taxon>
        <taxon>Buprestidae</taxon>
        <taxon>Agrilinae</taxon>
        <taxon>Agrilus</taxon>
    </lineage>
</organism>
<dbReference type="SMART" id="SM00256">
    <property type="entry name" value="FBOX"/>
    <property type="match status" value="1"/>
</dbReference>
<dbReference type="STRING" id="224129.A0A1W4WT00"/>
<dbReference type="AlphaFoldDB" id="A0A1W4WT00"/>
<reference evidence="4" key="1">
    <citation type="submission" date="2025-08" db="UniProtKB">
        <authorList>
            <consortium name="RefSeq"/>
        </authorList>
    </citation>
    <scope>IDENTIFICATION</scope>
    <source>
        <tissue evidence="4">Entire body</tissue>
    </source>
</reference>
<dbReference type="OrthoDB" id="27842at2759"/>
<dbReference type="PANTHER" id="PTHR13318:SF105">
    <property type="entry name" value="F-BOX_LRR-REPEAT PROTEIN 3"/>
    <property type="match status" value="1"/>
</dbReference>
<dbReference type="InterPro" id="IPR036047">
    <property type="entry name" value="F-box-like_dom_sf"/>
</dbReference>
<evidence type="ECO:0000313" key="4">
    <source>
        <dbReference type="RefSeq" id="XP_018327019.1"/>
    </source>
</evidence>
<dbReference type="GO" id="GO:0019005">
    <property type="term" value="C:SCF ubiquitin ligase complex"/>
    <property type="evidence" value="ECO:0007669"/>
    <property type="project" value="TreeGrafter"/>
</dbReference>
<evidence type="ECO:0000256" key="1">
    <source>
        <dbReference type="ARBA" id="ARBA00022786"/>
    </source>
</evidence>
<protein>
    <submittedName>
        <fullName evidence="4">F-box/LRR-repeat protein 4-like</fullName>
    </submittedName>
</protein>
<name>A0A1W4WT00_AGRPL</name>
<evidence type="ECO:0000259" key="2">
    <source>
        <dbReference type="PROSITE" id="PS50181"/>
    </source>
</evidence>
<dbReference type="FunCoup" id="A0A1W4WT00">
    <property type="interactions" value="15"/>
</dbReference>
<dbReference type="Pfam" id="PF00646">
    <property type="entry name" value="F-box"/>
    <property type="match status" value="1"/>
</dbReference>
<dbReference type="SUPFAM" id="SSF81383">
    <property type="entry name" value="F-box domain"/>
    <property type="match status" value="1"/>
</dbReference>
<dbReference type="KEGG" id="apln:108738218"/>
<dbReference type="PANTHER" id="PTHR13318">
    <property type="entry name" value="PARTNER OF PAIRED, ISOFORM B-RELATED"/>
    <property type="match status" value="1"/>
</dbReference>
<dbReference type="InterPro" id="IPR006553">
    <property type="entry name" value="Leu-rich_rpt_Cys-con_subtyp"/>
</dbReference>
<dbReference type="Proteomes" id="UP000192223">
    <property type="component" value="Unplaced"/>
</dbReference>
<gene>
    <name evidence="4" type="primary">LOC108738218</name>
</gene>
<dbReference type="InterPro" id="IPR001810">
    <property type="entry name" value="F-box_dom"/>
</dbReference>
<feature type="domain" description="F-box" evidence="2">
    <location>
        <begin position="1"/>
        <end position="47"/>
    </location>
</feature>
<dbReference type="SMART" id="SM00367">
    <property type="entry name" value="LRR_CC"/>
    <property type="match status" value="6"/>
</dbReference>
<dbReference type="GeneID" id="108738218"/>
<dbReference type="SUPFAM" id="SSF52047">
    <property type="entry name" value="RNI-like"/>
    <property type="match status" value="2"/>
</dbReference>
<accession>A0A1W4WT00</accession>
<dbReference type="InterPro" id="IPR032675">
    <property type="entry name" value="LRR_dom_sf"/>
</dbReference>
<dbReference type="PROSITE" id="PS50181">
    <property type="entry name" value="FBOX"/>
    <property type="match status" value="1"/>
</dbReference>
<keyword evidence="1" id="KW-0833">Ubl conjugation pathway</keyword>
<dbReference type="Gene3D" id="3.80.10.10">
    <property type="entry name" value="Ribonuclease Inhibitor"/>
    <property type="match status" value="4"/>
</dbReference>
<dbReference type="GO" id="GO:0031146">
    <property type="term" value="P:SCF-dependent proteasomal ubiquitin-dependent protein catabolic process"/>
    <property type="evidence" value="ECO:0007669"/>
    <property type="project" value="TreeGrafter"/>
</dbReference>
<sequence>MANFLDLPYEILSYIVTFLSYADRSALKLTCKILYDVCIQNFFIKEEILHVQDAVVSAEHDPLVKIGRNTRIHKKLVFTNVDFKYDSEFWINYGNSIEALAFINSDISSDCLFNILSNCSSLESIKLEKLTHLFMTFRPNRHRIILPNLKSFELCSSKYITDKIFSYFLSMCPSLNHLSIHDCENFCHPGIYKKFYPKNGDEMKRPSDAIFSFLYIKYAVSVEAAYLTSLDFSKTMINGEYLLSILEIENLTLSNLNISGCSQLRISSYKTISQLQPNLKCVLLNDVRGGCMEILKNPMKNLTVLEMDGIQKTIEVSEAAGNSLRNLKELSMNKCDPMAAKTVLEIMYLNQPSIQKISFASIELPREILLNIIQSFKKLVCLNLSNIVVAVDDAVLRCICENLTLLRELDLTNCDEITDRGLMGIDLNSESSVRPKKQLLMRIPLGSKVETEIREDVARKREIMQIMNISGQPTTFSIMRLQGLKVLSLRNCTRVSDLSLKSVFKFVELISLDIAGCQQITHEGFSEMIPNVKSLEVLNLSSCFNIGDKTVDNICQGLKRLKILILQNCKQLTDKSLESVFYSTSLKRINVKGCENMNNDFIRSIEDVLEQRRVFTM</sequence>
<dbReference type="InParanoid" id="A0A1W4WT00"/>
<proteinExistence type="predicted"/>
<dbReference type="RefSeq" id="XP_018327019.1">
    <property type="nucleotide sequence ID" value="XM_018471517.2"/>
</dbReference>